<dbReference type="PANTHER" id="PTHR30204:SF93">
    <property type="entry name" value="HTH MERR-TYPE DOMAIN-CONTAINING PROTEIN"/>
    <property type="match status" value="1"/>
</dbReference>
<feature type="domain" description="HTH merR-type" evidence="4">
    <location>
        <begin position="1"/>
        <end position="68"/>
    </location>
</feature>
<evidence type="ECO:0000256" key="2">
    <source>
        <dbReference type="SAM" id="Coils"/>
    </source>
</evidence>
<name>A0A448HEN8_9ACTO</name>
<evidence type="ECO:0000313" key="6">
    <source>
        <dbReference type="Proteomes" id="UP000266895"/>
    </source>
</evidence>
<protein>
    <submittedName>
        <fullName evidence="5">HTH-type transcriptional activator tipA</fullName>
    </submittedName>
</protein>
<dbReference type="GO" id="GO:0003677">
    <property type="term" value="F:DNA binding"/>
    <property type="evidence" value="ECO:0007669"/>
    <property type="project" value="UniProtKB-KW"/>
</dbReference>
<dbReference type="Pfam" id="PF13411">
    <property type="entry name" value="MerR_1"/>
    <property type="match status" value="1"/>
</dbReference>
<dbReference type="OrthoDB" id="4569196at2"/>
<dbReference type="Proteomes" id="UP000266895">
    <property type="component" value="Chromosome"/>
</dbReference>
<dbReference type="SUPFAM" id="SSF46955">
    <property type="entry name" value="Putative DNA-binding domain"/>
    <property type="match status" value="1"/>
</dbReference>
<sequence>MRVAQIARLTGTTVRTVRHYHALGLLPVPPERGGWRDYELAHVARLSRIRWLVQAGMPLSAVARVLQAAPGRSGTEQGQDPVGPQTGSCTGGDGRSAAAGVVEDLRAALSTVEAHLEEAARQRDMLRALLERAEEGLAVSPMPPRMAAFFDRMERDAPDERTRAAVRHDRDIVDLACYRGQMPPEAEHFFPEPDAELDAATLAAYGSDLESATAAELAEHADWLVTRLEDRLTTDELRDLANQVDTAVVSSLFRLIAGVCPHSTRVARFLEERLLAAIEYWRTA</sequence>
<organism evidence="5 6">
    <name type="scientific">Actinomyces howellii</name>
    <dbReference type="NCBI Taxonomy" id="52771"/>
    <lineage>
        <taxon>Bacteria</taxon>
        <taxon>Bacillati</taxon>
        <taxon>Actinomycetota</taxon>
        <taxon>Actinomycetes</taxon>
        <taxon>Actinomycetales</taxon>
        <taxon>Actinomycetaceae</taxon>
        <taxon>Actinomyces</taxon>
    </lineage>
</organism>
<keyword evidence="6" id="KW-1185">Reference proteome</keyword>
<dbReference type="CDD" id="cd00592">
    <property type="entry name" value="HTH_MerR-like"/>
    <property type="match status" value="1"/>
</dbReference>
<evidence type="ECO:0000313" key="5">
    <source>
        <dbReference type="EMBL" id="VEG26631.1"/>
    </source>
</evidence>
<dbReference type="InterPro" id="IPR000551">
    <property type="entry name" value="MerR-type_HTH_dom"/>
</dbReference>
<dbReference type="PANTHER" id="PTHR30204">
    <property type="entry name" value="REDOX-CYCLING DRUG-SENSING TRANSCRIPTIONAL ACTIVATOR SOXR"/>
    <property type="match status" value="1"/>
</dbReference>
<keyword evidence="1" id="KW-0238">DNA-binding</keyword>
<accession>A0A448HEN8</accession>
<dbReference type="Gene3D" id="1.10.1660.10">
    <property type="match status" value="1"/>
</dbReference>
<evidence type="ECO:0000259" key="4">
    <source>
        <dbReference type="PROSITE" id="PS50937"/>
    </source>
</evidence>
<dbReference type="SMART" id="SM00422">
    <property type="entry name" value="HTH_MERR"/>
    <property type="match status" value="1"/>
</dbReference>
<keyword evidence="2" id="KW-0175">Coiled coil</keyword>
<dbReference type="InterPro" id="IPR009061">
    <property type="entry name" value="DNA-bd_dom_put_sf"/>
</dbReference>
<dbReference type="InterPro" id="IPR047057">
    <property type="entry name" value="MerR_fam"/>
</dbReference>
<evidence type="ECO:0000256" key="3">
    <source>
        <dbReference type="SAM" id="MobiDB-lite"/>
    </source>
</evidence>
<dbReference type="EMBL" id="LR134350">
    <property type="protein sequence ID" value="VEG26631.1"/>
    <property type="molecule type" value="Genomic_DNA"/>
</dbReference>
<feature type="coiled-coil region" evidence="2">
    <location>
        <begin position="102"/>
        <end position="136"/>
    </location>
</feature>
<dbReference type="GO" id="GO:0003700">
    <property type="term" value="F:DNA-binding transcription factor activity"/>
    <property type="evidence" value="ECO:0007669"/>
    <property type="project" value="InterPro"/>
</dbReference>
<dbReference type="AlphaFoldDB" id="A0A448HEN8"/>
<evidence type="ECO:0000256" key="1">
    <source>
        <dbReference type="ARBA" id="ARBA00023125"/>
    </source>
</evidence>
<feature type="region of interest" description="Disordered" evidence="3">
    <location>
        <begin position="70"/>
        <end position="96"/>
    </location>
</feature>
<gene>
    <name evidence="5" type="primary">tipA</name>
    <name evidence="5" type="ORF">NCTC11636_00621</name>
</gene>
<reference evidence="5 6" key="1">
    <citation type="submission" date="2018-12" db="EMBL/GenBank/DDBJ databases">
        <authorList>
            <consortium name="Pathogen Informatics"/>
        </authorList>
    </citation>
    <scope>NUCLEOTIDE SEQUENCE [LARGE SCALE GENOMIC DNA]</scope>
    <source>
        <strain evidence="5 6">NCTC11636</strain>
    </source>
</reference>
<dbReference type="RefSeq" id="WP_126381819.1">
    <property type="nucleotide sequence ID" value="NZ_LR134350.1"/>
</dbReference>
<dbReference type="KEGG" id="ahw:NCTC11636_00621"/>
<dbReference type="PROSITE" id="PS50937">
    <property type="entry name" value="HTH_MERR_2"/>
    <property type="match status" value="1"/>
</dbReference>
<proteinExistence type="predicted"/>